<evidence type="ECO:0000313" key="1">
    <source>
        <dbReference type="EMBL" id="KRX13297.1"/>
    </source>
</evidence>
<dbReference type="AlphaFoldDB" id="A0A0V0RFM7"/>
<accession>A0A0V0RFM7</accession>
<sequence length="84" mass="9683">MHSCSVVLIICFPNTLPDDFVVEDGYNRSIIHHLFVHSFIHSFIHKAFFNCKLILMQMHMKCSTSFGLPINLKFSCSTVEIFTC</sequence>
<organism evidence="1 2">
    <name type="scientific">Trichinella nelsoni</name>
    <dbReference type="NCBI Taxonomy" id="6336"/>
    <lineage>
        <taxon>Eukaryota</taxon>
        <taxon>Metazoa</taxon>
        <taxon>Ecdysozoa</taxon>
        <taxon>Nematoda</taxon>
        <taxon>Enoplea</taxon>
        <taxon>Dorylaimia</taxon>
        <taxon>Trichinellida</taxon>
        <taxon>Trichinellidae</taxon>
        <taxon>Trichinella</taxon>
    </lineage>
</organism>
<protein>
    <submittedName>
        <fullName evidence="1">Uncharacterized protein</fullName>
    </submittedName>
</protein>
<evidence type="ECO:0000313" key="2">
    <source>
        <dbReference type="Proteomes" id="UP000054630"/>
    </source>
</evidence>
<name>A0A0V0RFM7_9BILA</name>
<comment type="caution">
    <text evidence="1">The sequence shown here is derived from an EMBL/GenBank/DDBJ whole genome shotgun (WGS) entry which is preliminary data.</text>
</comment>
<dbReference type="EMBL" id="JYDL01000210">
    <property type="protein sequence ID" value="KRX13297.1"/>
    <property type="molecule type" value="Genomic_DNA"/>
</dbReference>
<proteinExistence type="predicted"/>
<reference evidence="1 2" key="1">
    <citation type="submission" date="2015-01" db="EMBL/GenBank/DDBJ databases">
        <title>Evolution of Trichinella species and genotypes.</title>
        <authorList>
            <person name="Korhonen P.K."/>
            <person name="Edoardo P."/>
            <person name="Giuseppe L.R."/>
            <person name="Gasser R.B."/>
        </authorList>
    </citation>
    <scope>NUCLEOTIDE SEQUENCE [LARGE SCALE GENOMIC DNA]</scope>
    <source>
        <strain evidence="1">ISS37</strain>
    </source>
</reference>
<dbReference type="Proteomes" id="UP000054630">
    <property type="component" value="Unassembled WGS sequence"/>
</dbReference>
<gene>
    <name evidence="1" type="ORF">T07_7717</name>
</gene>
<keyword evidence="2" id="KW-1185">Reference proteome</keyword>
<dbReference type="OrthoDB" id="10301899at2759"/>